<dbReference type="KEGG" id="theu:HPC62_06855"/>
<evidence type="ECO:0000313" key="4">
    <source>
        <dbReference type="Proteomes" id="UP000505210"/>
    </source>
</evidence>
<dbReference type="PANTHER" id="PTHR31793:SF37">
    <property type="entry name" value="ACYL-COA THIOESTER HYDROLASE YBGC"/>
    <property type="match status" value="1"/>
</dbReference>
<dbReference type="EMBL" id="CP053661">
    <property type="protein sequence ID" value="QKD81954.1"/>
    <property type="molecule type" value="Genomic_DNA"/>
</dbReference>
<dbReference type="AlphaFoldDB" id="A0A6M8B4U4"/>
<dbReference type="SUPFAM" id="SSF54637">
    <property type="entry name" value="Thioesterase/thiol ester dehydrase-isomerase"/>
    <property type="match status" value="1"/>
</dbReference>
<evidence type="ECO:0000313" key="3">
    <source>
        <dbReference type="EMBL" id="QKD81954.1"/>
    </source>
</evidence>
<proteinExistence type="inferred from homology"/>
<evidence type="ECO:0000256" key="1">
    <source>
        <dbReference type="ARBA" id="ARBA00005953"/>
    </source>
</evidence>
<dbReference type="InterPro" id="IPR029069">
    <property type="entry name" value="HotDog_dom_sf"/>
</dbReference>
<organism evidence="3 4">
    <name type="scientific">Thermoleptolyngbya sichuanensis A183</name>
    <dbReference type="NCBI Taxonomy" id="2737172"/>
    <lineage>
        <taxon>Bacteria</taxon>
        <taxon>Bacillati</taxon>
        <taxon>Cyanobacteriota</taxon>
        <taxon>Cyanophyceae</taxon>
        <taxon>Oculatellales</taxon>
        <taxon>Oculatellaceae</taxon>
        <taxon>Thermoleptolyngbya</taxon>
        <taxon>Thermoleptolyngbya sichuanensis</taxon>
    </lineage>
</organism>
<comment type="similarity">
    <text evidence="1">Belongs to the 4-hydroxybenzoyl-CoA thioesterase family.</text>
</comment>
<dbReference type="Gene3D" id="3.10.129.10">
    <property type="entry name" value="Hotdog Thioesterase"/>
    <property type="match status" value="1"/>
</dbReference>
<sequence>MTELPTHAIQPAVAASDSWFDYPVRVQPHHTDYAGVAWHGTYIAWLEEARIEYLRSIGVNYEDLVAIGCELPVVELSLRYHRAIQMGAGAIVRTRLQMDGVRLNCDYRIQSPDGEILYATAQVTLVAVDREKGKIMRVLPPAVKSALMRLASL</sequence>
<name>A0A6M8B4U4_9CYAN</name>
<keyword evidence="2" id="KW-0378">Hydrolase</keyword>
<dbReference type="InterPro" id="IPR006684">
    <property type="entry name" value="YbgC/YbaW"/>
</dbReference>
<dbReference type="PANTHER" id="PTHR31793">
    <property type="entry name" value="4-HYDROXYBENZOYL-COA THIOESTERASE FAMILY MEMBER"/>
    <property type="match status" value="1"/>
</dbReference>
<dbReference type="InterPro" id="IPR050563">
    <property type="entry name" value="4-hydroxybenzoyl-CoA_TE"/>
</dbReference>
<dbReference type="Proteomes" id="UP000505210">
    <property type="component" value="Chromosome"/>
</dbReference>
<keyword evidence="4" id="KW-1185">Reference proteome</keyword>
<protein>
    <submittedName>
        <fullName evidence="3">Acyl-CoA thioesterase</fullName>
    </submittedName>
</protein>
<dbReference type="PIRSF" id="PIRSF003230">
    <property type="entry name" value="YbgC"/>
    <property type="match status" value="1"/>
</dbReference>
<evidence type="ECO:0000256" key="2">
    <source>
        <dbReference type="ARBA" id="ARBA00022801"/>
    </source>
</evidence>
<dbReference type="Pfam" id="PF13279">
    <property type="entry name" value="4HBT_2"/>
    <property type="match status" value="1"/>
</dbReference>
<reference evidence="3 4" key="1">
    <citation type="submission" date="2020-05" db="EMBL/GenBank/DDBJ databases">
        <title>Complete genome sequence of of a novel Thermoleptolyngbya strain isolated from hot springs of Ganzi, Sichuan China.</title>
        <authorList>
            <person name="Tang J."/>
            <person name="Daroch M."/>
            <person name="Li L."/>
            <person name="Waleron K."/>
            <person name="Waleron M."/>
            <person name="Waleron M."/>
        </authorList>
    </citation>
    <scope>NUCLEOTIDE SEQUENCE [LARGE SCALE GENOMIC DNA]</scope>
    <source>
        <strain evidence="3 4">PKUAC-SCTA183</strain>
    </source>
</reference>
<dbReference type="GO" id="GO:0047617">
    <property type="term" value="F:fatty acyl-CoA hydrolase activity"/>
    <property type="evidence" value="ECO:0007669"/>
    <property type="project" value="TreeGrafter"/>
</dbReference>
<accession>A0A6M8B4U4</accession>
<dbReference type="CDD" id="cd00586">
    <property type="entry name" value="4HBT"/>
    <property type="match status" value="1"/>
</dbReference>
<dbReference type="RefSeq" id="WP_172354336.1">
    <property type="nucleotide sequence ID" value="NZ_CP053661.1"/>
</dbReference>
<gene>
    <name evidence="3" type="ORF">HPC62_06855</name>
</gene>